<dbReference type="OrthoDB" id="116883at2759"/>
<gene>
    <name evidence="2" type="ORF">BpHYR1_031791</name>
</gene>
<proteinExistence type="predicted"/>
<evidence type="ECO:0000313" key="3">
    <source>
        <dbReference type="Proteomes" id="UP000276133"/>
    </source>
</evidence>
<evidence type="ECO:0000313" key="2">
    <source>
        <dbReference type="EMBL" id="RNA14176.1"/>
    </source>
</evidence>
<organism evidence="2 3">
    <name type="scientific">Brachionus plicatilis</name>
    <name type="common">Marine rotifer</name>
    <name type="synonym">Brachionus muelleri</name>
    <dbReference type="NCBI Taxonomy" id="10195"/>
    <lineage>
        <taxon>Eukaryota</taxon>
        <taxon>Metazoa</taxon>
        <taxon>Spiralia</taxon>
        <taxon>Gnathifera</taxon>
        <taxon>Rotifera</taxon>
        <taxon>Eurotatoria</taxon>
        <taxon>Monogononta</taxon>
        <taxon>Pseudotrocha</taxon>
        <taxon>Ploima</taxon>
        <taxon>Brachionidae</taxon>
        <taxon>Brachionus</taxon>
    </lineage>
</organism>
<dbReference type="PANTHER" id="PTHR10219:SF43">
    <property type="entry name" value="GLYCOLIPID TRANSFER PROTEIN DOMAIN-CONTAINING PROTEIN"/>
    <property type="match status" value="1"/>
</dbReference>
<name>A0A3M7QS02_BRAPC</name>
<keyword evidence="3" id="KW-1185">Reference proteome</keyword>
<dbReference type="GO" id="GO:1902388">
    <property type="term" value="F:ceramide 1-phosphate transfer activity"/>
    <property type="evidence" value="ECO:0007669"/>
    <property type="project" value="TreeGrafter"/>
</dbReference>
<accession>A0A3M7QS02</accession>
<protein>
    <submittedName>
        <fullName evidence="2">Ceramide-1-phosphate transfer</fullName>
    </submittedName>
</protein>
<dbReference type="Pfam" id="PF08718">
    <property type="entry name" value="GLTP"/>
    <property type="match status" value="1"/>
</dbReference>
<dbReference type="InterPro" id="IPR014830">
    <property type="entry name" value="Glycolipid_transfer_prot_dom"/>
</dbReference>
<dbReference type="GO" id="GO:0016020">
    <property type="term" value="C:membrane"/>
    <property type="evidence" value="ECO:0007669"/>
    <property type="project" value="TreeGrafter"/>
</dbReference>
<dbReference type="SUPFAM" id="SSF110004">
    <property type="entry name" value="Glycolipid transfer protein, GLTP"/>
    <property type="match status" value="1"/>
</dbReference>
<dbReference type="GO" id="GO:0005829">
    <property type="term" value="C:cytosol"/>
    <property type="evidence" value="ECO:0007669"/>
    <property type="project" value="TreeGrafter"/>
</dbReference>
<reference evidence="2 3" key="1">
    <citation type="journal article" date="2018" name="Sci. Rep.">
        <title>Genomic signatures of local adaptation to the degree of environmental predictability in rotifers.</title>
        <authorList>
            <person name="Franch-Gras L."/>
            <person name="Hahn C."/>
            <person name="Garcia-Roger E.M."/>
            <person name="Carmona M.J."/>
            <person name="Serra M."/>
            <person name="Gomez A."/>
        </authorList>
    </citation>
    <scope>NUCLEOTIDE SEQUENCE [LARGE SCALE GENOMIC DNA]</scope>
    <source>
        <strain evidence="2">HYR1</strain>
    </source>
</reference>
<sequence length="211" mass="24761">MSNHYNAKIALEALKVSFVDNETSLDLKKFIIAYKELMKFFDHLGKVFGFVVHDISDKFHKIEKTIAKDAPNNNYATVHSAIEYEKANDIYMKEKKVTLSLLRLMRGLDFLRKFIEAIYYNQNTPKKSHELAWEVYEQTLAFRHKHMVRSLVKTGVHLLPKKQELYLKLTYGAEGTNFDDLFKDFSNTLEKAYSILYKLYNDNNFLELVLA</sequence>
<dbReference type="PANTHER" id="PTHR10219">
    <property type="entry name" value="GLYCOLIPID TRANSFER PROTEIN-RELATED"/>
    <property type="match status" value="1"/>
</dbReference>
<dbReference type="Gene3D" id="1.10.3520.10">
    <property type="entry name" value="Glycolipid transfer protein"/>
    <property type="match status" value="1"/>
</dbReference>
<comment type="caution">
    <text evidence="2">The sequence shown here is derived from an EMBL/GenBank/DDBJ whole genome shotgun (WGS) entry which is preliminary data.</text>
</comment>
<dbReference type="InterPro" id="IPR036497">
    <property type="entry name" value="GLTP_sf"/>
</dbReference>
<feature type="domain" description="Glycolipid transfer protein" evidence="1">
    <location>
        <begin position="26"/>
        <end position="169"/>
    </location>
</feature>
<dbReference type="Proteomes" id="UP000276133">
    <property type="component" value="Unassembled WGS sequence"/>
</dbReference>
<dbReference type="GO" id="GO:1902387">
    <property type="term" value="F:ceramide 1-phosphate binding"/>
    <property type="evidence" value="ECO:0007669"/>
    <property type="project" value="TreeGrafter"/>
</dbReference>
<dbReference type="AlphaFoldDB" id="A0A3M7QS02"/>
<evidence type="ECO:0000259" key="1">
    <source>
        <dbReference type="Pfam" id="PF08718"/>
    </source>
</evidence>
<dbReference type="EMBL" id="REGN01005244">
    <property type="protein sequence ID" value="RNA14176.1"/>
    <property type="molecule type" value="Genomic_DNA"/>
</dbReference>